<evidence type="ECO:0000313" key="1">
    <source>
        <dbReference type="EMBL" id="KAK2825844.1"/>
    </source>
</evidence>
<sequence length="120" mass="12882">MLGLSGVLGPRPPSRRCDWVAWAFQWRAQVERDEMEGIIGHRYPIIRLEGVPLTLNDGPAAVPGPGSVRGVATRGKTVEASRKMLTGSIASPRLLFCPITSLPSSSSSSSSSPQLQRQTV</sequence>
<comment type="caution">
    <text evidence="1">The sequence shown here is derived from an EMBL/GenBank/DDBJ whole genome shotgun (WGS) entry which is preliminary data.</text>
</comment>
<dbReference type="Proteomes" id="UP001187415">
    <property type="component" value="Unassembled WGS sequence"/>
</dbReference>
<dbReference type="EMBL" id="JAUPFM010000016">
    <property type="protein sequence ID" value="KAK2825844.1"/>
    <property type="molecule type" value="Genomic_DNA"/>
</dbReference>
<keyword evidence="2" id="KW-1185">Reference proteome</keyword>
<accession>A0AA88LWX2</accession>
<protein>
    <submittedName>
        <fullName evidence="1">Uncharacterized protein</fullName>
    </submittedName>
</protein>
<proteinExistence type="predicted"/>
<evidence type="ECO:0000313" key="2">
    <source>
        <dbReference type="Proteomes" id="UP001187415"/>
    </source>
</evidence>
<gene>
    <name evidence="1" type="ORF">Q5P01_020058</name>
</gene>
<organism evidence="1 2">
    <name type="scientific">Channa striata</name>
    <name type="common">Snakehead murrel</name>
    <name type="synonym">Ophicephalus striatus</name>
    <dbReference type="NCBI Taxonomy" id="64152"/>
    <lineage>
        <taxon>Eukaryota</taxon>
        <taxon>Metazoa</taxon>
        <taxon>Chordata</taxon>
        <taxon>Craniata</taxon>
        <taxon>Vertebrata</taxon>
        <taxon>Euteleostomi</taxon>
        <taxon>Actinopterygii</taxon>
        <taxon>Neopterygii</taxon>
        <taxon>Teleostei</taxon>
        <taxon>Neoteleostei</taxon>
        <taxon>Acanthomorphata</taxon>
        <taxon>Anabantaria</taxon>
        <taxon>Anabantiformes</taxon>
        <taxon>Channoidei</taxon>
        <taxon>Channidae</taxon>
        <taxon>Channa</taxon>
    </lineage>
</organism>
<reference evidence="1" key="1">
    <citation type="submission" date="2023-07" db="EMBL/GenBank/DDBJ databases">
        <title>Chromosome-level Genome Assembly of Striped Snakehead (Channa striata).</title>
        <authorList>
            <person name="Liu H."/>
        </authorList>
    </citation>
    <scope>NUCLEOTIDE SEQUENCE</scope>
    <source>
        <strain evidence="1">Gz</strain>
        <tissue evidence="1">Muscle</tissue>
    </source>
</reference>
<dbReference type="AlphaFoldDB" id="A0AA88LWX2"/>
<name>A0AA88LWX2_CHASR</name>